<protein>
    <recommendedName>
        <fullName evidence="1">DUF6371 domain-containing protein</fullName>
    </recommendedName>
</protein>
<name>A0A238WID9_9FLAO</name>
<dbReference type="Proteomes" id="UP000198384">
    <property type="component" value="Unassembled WGS sequence"/>
</dbReference>
<proteinExistence type="predicted"/>
<evidence type="ECO:0000313" key="3">
    <source>
        <dbReference type="Proteomes" id="UP000198384"/>
    </source>
</evidence>
<accession>A0A238WID9</accession>
<feature type="domain" description="DUF6371" evidence="1">
    <location>
        <begin position="145"/>
        <end position="285"/>
    </location>
</feature>
<organism evidence="2 3">
    <name type="scientific">Lutibacter agarilyticus</name>
    <dbReference type="NCBI Taxonomy" id="1109740"/>
    <lineage>
        <taxon>Bacteria</taxon>
        <taxon>Pseudomonadati</taxon>
        <taxon>Bacteroidota</taxon>
        <taxon>Flavobacteriia</taxon>
        <taxon>Flavobacteriales</taxon>
        <taxon>Flavobacteriaceae</taxon>
        <taxon>Lutibacter</taxon>
    </lineage>
</organism>
<evidence type="ECO:0000259" key="1">
    <source>
        <dbReference type="Pfam" id="PF19898"/>
    </source>
</evidence>
<keyword evidence="3" id="KW-1185">Reference proteome</keyword>
<evidence type="ECO:0000313" key="2">
    <source>
        <dbReference type="EMBL" id="SNR46091.1"/>
    </source>
</evidence>
<sequence>MSVVKNNLIKIEQKFQFSNKRNLNLITPCCNKSNKNGKFVNYRELPEIYGYCHSCGKANLPPSLYKDEKGVEYIWNDVKKCFEPIVSHMYYKDVLQVYHNSVIQRDTIIKNSVIQCNTAVDNKEKTIKYVPKSIVLRCFNQTPENNLMYYIRNTYGNTNANRIKELYYIGTNKDGGTVFWNINNQGKTQKAKVSYYNLKGKRCNQFRVPYKNEDGYYSCLFGAHLIDLLENKQKVIILVESEKTAIIGAIHLPKYIWLSYGGINGLTKEKLNVLIGRKILIIPDMSKNAVEIMNKKISSLTQLGIDVNIWDMTNGKTDRQLKEEGWYNCDLEDVFRTF</sequence>
<gene>
    <name evidence="2" type="ORF">SAMN06265371_103234</name>
</gene>
<dbReference type="EMBL" id="FZNT01000003">
    <property type="protein sequence ID" value="SNR46091.1"/>
    <property type="molecule type" value="Genomic_DNA"/>
</dbReference>
<dbReference type="InterPro" id="IPR045951">
    <property type="entry name" value="DUF6371"/>
</dbReference>
<dbReference type="AlphaFoldDB" id="A0A238WID9"/>
<dbReference type="Pfam" id="PF19898">
    <property type="entry name" value="DUF6371"/>
    <property type="match status" value="1"/>
</dbReference>
<reference evidence="2 3" key="1">
    <citation type="submission" date="2017-06" db="EMBL/GenBank/DDBJ databases">
        <authorList>
            <person name="Kim H.J."/>
            <person name="Triplett B.A."/>
        </authorList>
    </citation>
    <scope>NUCLEOTIDE SEQUENCE [LARGE SCALE GENOMIC DNA]</scope>
    <source>
        <strain evidence="2 3">DSM 29150</strain>
    </source>
</reference>